<dbReference type="OrthoDB" id="377643at2157"/>
<keyword evidence="2" id="KW-1185">Reference proteome</keyword>
<evidence type="ECO:0000313" key="1">
    <source>
        <dbReference type="EMBL" id="ELZ02048.1"/>
    </source>
</evidence>
<protein>
    <submittedName>
        <fullName evidence="1">Uncharacterized protein</fullName>
    </submittedName>
</protein>
<accession>M0AVS0</accession>
<dbReference type="AlphaFoldDB" id="M0AVS0"/>
<gene>
    <name evidence="1" type="ORF">C482_05601</name>
</gene>
<evidence type="ECO:0000313" key="2">
    <source>
        <dbReference type="Proteomes" id="UP000011693"/>
    </source>
</evidence>
<organism evidence="1 2">
    <name type="scientific">Natrialba chahannaoensis JCM 10990</name>
    <dbReference type="NCBI Taxonomy" id="1227492"/>
    <lineage>
        <taxon>Archaea</taxon>
        <taxon>Methanobacteriati</taxon>
        <taxon>Methanobacteriota</taxon>
        <taxon>Stenosarchaea group</taxon>
        <taxon>Halobacteria</taxon>
        <taxon>Halobacteriales</taxon>
        <taxon>Natrialbaceae</taxon>
        <taxon>Natrialba</taxon>
    </lineage>
</organism>
<proteinExistence type="predicted"/>
<dbReference type="EMBL" id="AOIN01000040">
    <property type="protein sequence ID" value="ELZ02048.1"/>
    <property type="molecule type" value="Genomic_DNA"/>
</dbReference>
<name>M0AVS0_9EURY</name>
<reference evidence="1 2" key="1">
    <citation type="journal article" date="2014" name="PLoS Genet.">
        <title>Phylogenetically driven sequencing of extremely halophilic archaea reveals strategies for static and dynamic osmo-response.</title>
        <authorList>
            <person name="Becker E.A."/>
            <person name="Seitzer P.M."/>
            <person name="Tritt A."/>
            <person name="Larsen D."/>
            <person name="Krusor M."/>
            <person name="Yao A.I."/>
            <person name="Wu D."/>
            <person name="Madern D."/>
            <person name="Eisen J.A."/>
            <person name="Darling A.E."/>
            <person name="Facciotti M.T."/>
        </authorList>
    </citation>
    <scope>NUCLEOTIDE SEQUENCE [LARGE SCALE GENOMIC DNA]</scope>
    <source>
        <strain evidence="1 2">JCM 10990</strain>
    </source>
</reference>
<sequence length="62" mass="7263">MIERYKNQYDRKITYEPRSDGRVEKTEYEWSSADRWRFVGSETLEDVDLEAVTGATNSQTGP</sequence>
<dbReference type="RefSeq" id="WP_006166510.1">
    <property type="nucleotide sequence ID" value="NZ_AOIN01000040.1"/>
</dbReference>
<comment type="caution">
    <text evidence="1">The sequence shown here is derived from an EMBL/GenBank/DDBJ whole genome shotgun (WGS) entry which is preliminary data.</text>
</comment>
<dbReference type="PATRIC" id="fig|1227492.4.peg.1084"/>
<dbReference type="Proteomes" id="UP000011693">
    <property type="component" value="Unassembled WGS sequence"/>
</dbReference>